<reference evidence="5 6" key="1">
    <citation type="journal article" date="2010" name="J. Bacteriol.">
        <title>Complete genome sequence of the cellulolytic thermophile Caldicellulosiruptor obsidiansis OB47T.</title>
        <authorList>
            <person name="Elkins J.G."/>
            <person name="Lochner A."/>
            <person name="Hamilton-Brehm S.D."/>
            <person name="Davenport K.W."/>
            <person name="Podar M."/>
            <person name="Brown S.D."/>
            <person name="Land M.L."/>
            <person name="Hauser L.J."/>
            <person name="Klingeman D.M."/>
            <person name="Raman B."/>
            <person name="Goodwin L.A."/>
            <person name="Tapia R."/>
            <person name="Meincke L.J."/>
            <person name="Detter J.C."/>
            <person name="Bruce D.C."/>
            <person name="Han C.S."/>
            <person name="Palumbo A.V."/>
            <person name="Cottingham R.W."/>
            <person name="Keller M."/>
            <person name="Graham D.E."/>
        </authorList>
    </citation>
    <scope>NUCLEOTIDE SEQUENCE [LARGE SCALE GENOMIC DNA]</scope>
    <source>
        <strain evidence="6">ATCC BAA-2073 / strain OB47</strain>
    </source>
</reference>
<dbReference type="AlphaFoldDB" id="D9TFF4"/>
<dbReference type="KEGG" id="cob:COB47_1641"/>
<dbReference type="InterPro" id="IPR011330">
    <property type="entry name" value="Glyco_hydro/deAcase_b/a-brl"/>
</dbReference>
<dbReference type="Pfam" id="PF01522">
    <property type="entry name" value="Polysacc_deac_1"/>
    <property type="match status" value="1"/>
</dbReference>
<keyword evidence="3" id="KW-0812">Transmembrane</keyword>
<evidence type="ECO:0000313" key="6">
    <source>
        <dbReference type="Proteomes" id="UP000000347"/>
    </source>
</evidence>
<feature type="transmembrane region" description="Helical" evidence="3">
    <location>
        <begin position="7"/>
        <end position="26"/>
    </location>
</feature>
<dbReference type="STRING" id="608506.COB47_1641"/>
<evidence type="ECO:0000256" key="2">
    <source>
        <dbReference type="ARBA" id="ARBA00022801"/>
    </source>
</evidence>
<dbReference type="Gene3D" id="3.20.20.370">
    <property type="entry name" value="Glycoside hydrolase/deacetylase"/>
    <property type="match status" value="1"/>
</dbReference>
<evidence type="ECO:0000313" key="5">
    <source>
        <dbReference type="EMBL" id="ADL42924.1"/>
    </source>
</evidence>
<dbReference type="GO" id="GO:0016810">
    <property type="term" value="F:hydrolase activity, acting on carbon-nitrogen (but not peptide) bonds"/>
    <property type="evidence" value="ECO:0007669"/>
    <property type="project" value="InterPro"/>
</dbReference>
<feature type="domain" description="NodB homology" evidence="4">
    <location>
        <begin position="94"/>
        <end position="282"/>
    </location>
</feature>
<organism evidence="5 6">
    <name type="scientific">Caldicellulosiruptor obsidiansis (strain ATCC BAA-2073 / JCM 16842 / OB47)</name>
    <dbReference type="NCBI Taxonomy" id="608506"/>
    <lineage>
        <taxon>Bacteria</taxon>
        <taxon>Bacillati</taxon>
        <taxon>Bacillota</taxon>
        <taxon>Bacillota incertae sedis</taxon>
        <taxon>Caldicellulosiruptorales</taxon>
        <taxon>Caldicellulosiruptoraceae</taxon>
        <taxon>Caldicellulosiruptor</taxon>
    </lineage>
</organism>
<dbReference type="CDD" id="cd10944">
    <property type="entry name" value="CE4_SmPgdA_like"/>
    <property type="match status" value="1"/>
</dbReference>
<keyword evidence="1" id="KW-0479">Metal-binding</keyword>
<dbReference type="SUPFAM" id="SSF88713">
    <property type="entry name" value="Glycoside hydrolase/deacetylase"/>
    <property type="match status" value="1"/>
</dbReference>
<gene>
    <name evidence="5" type="ordered locus">COB47_1641</name>
</gene>
<dbReference type="GO" id="GO:0016020">
    <property type="term" value="C:membrane"/>
    <property type="evidence" value="ECO:0007669"/>
    <property type="project" value="TreeGrafter"/>
</dbReference>
<dbReference type="EMBL" id="CP002164">
    <property type="protein sequence ID" value="ADL42924.1"/>
    <property type="molecule type" value="Genomic_DNA"/>
</dbReference>
<keyword evidence="3" id="KW-1133">Transmembrane helix</keyword>
<sequence>MNLKKAAYVSFLIVFALSLFLISWHISKNFFSATILKQNHTYVQEEKIKNLEKPKTSQNQKLVKNDINKNDNMKNIINSQSKDVKAEKQEKNEKIIYLTIDDGPSPVTPLILKILDKEKIKATFFVVGSNCIKYPQYLKEIYQKGHLIGNHSYSHNYKYIYKDFNHFVEDFKKAQDTIYKITGIKPKYYRFPGGSLNRVSTQIKKFLDTNQIVYIDWNAITGDSNKNHEKLSPSQILKITISTAHKRNEVVLLMHDSLSKKNVIEVLPSIIRTFKKQGYKFETVDKMQRPIQFKIKAASH</sequence>
<dbReference type="PANTHER" id="PTHR10587">
    <property type="entry name" value="GLYCOSYL TRANSFERASE-RELATED"/>
    <property type="match status" value="1"/>
</dbReference>
<dbReference type="GO" id="GO:0046872">
    <property type="term" value="F:metal ion binding"/>
    <property type="evidence" value="ECO:0007669"/>
    <property type="project" value="UniProtKB-KW"/>
</dbReference>
<dbReference type="PANTHER" id="PTHR10587:SF133">
    <property type="entry name" value="CHITIN DEACETYLASE 1-RELATED"/>
    <property type="match status" value="1"/>
</dbReference>
<evidence type="ECO:0000259" key="4">
    <source>
        <dbReference type="PROSITE" id="PS51677"/>
    </source>
</evidence>
<protein>
    <submittedName>
        <fullName evidence="5">Polysaccharide deacetylase</fullName>
    </submittedName>
</protein>
<keyword evidence="6" id="KW-1185">Reference proteome</keyword>
<proteinExistence type="predicted"/>
<dbReference type="HOGENOM" id="CLU_021264_6_1_9"/>
<evidence type="ECO:0000256" key="1">
    <source>
        <dbReference type="ARBA" id="ARBA00022723"/>
    </source>
</evidence>
<keyword evidence="3" id="KW-0472">Membrane</keyword>
<dbReference type="GO" id="GO:0005975">
    <property type="term" value="P:carbohydrate metabolic process"/>
    <property type="evidence" value="ECO:0007669"/>
    <property type="project" value="InterPro"/>
</dbReference>
<dbReference type="eggNOG" id="COG0726">
    <property type="taxonomic scope" value="Bacteria"/>
</dbReference>
<accession>D9TFF4</accession>
<evidence type="ECO:0000256" key="3">
    <source>
        <dbReference type="SAM" id="Phobius"/>
    </source>
</evidence>
<name>D9TFF4_CALOO</name>
<keyword evidence="2" id="KW-0378">Hydrolase</keyword>
<dbReference type="OrthoDB" id="258610at2"/>
<dbReference type="RefSeq" id="WP_013290921.1">
    <property type="nucleotide sequence ID" value="NC_014392.1"/>
</dbReference>
<dbReference type="PROSITE" id="PS51677">
    <property type="entry name" value="NODB"/>
    <property type="match status" value="1"/>
</dbReference>
<dbReference type="InterPro" id="IPR002509">
    <property type="entry name" value="NODB_dom"/>
</dbReference>
<dbReference type="InterPro" id="IPR050248">
    <property type="entry name" value="Polysacc_deacetylase_ArnD"/>
</dbReference>
<dbReference type="Proteomes" id="UP000000347">
    <property type="component" value="Chromosome"/>
</dbReference>